<proteinExistence type="predicted"/>
<protein>
    <recommendedName>
        <fullName evidence="2">DSBA-like thioredoxin domain-containing protein</fullName>
    </recommendedName>
</protein>
<reference evidence="3 4" key="1">
    <citation type="journal article" date="2024" name="Nat. Commun.">
        <title>Phylogenomics reveals the evolutionary origins of lichenization in chlorophyte algae.</title>
        <authorList>
            <person name="Puginier C."/>
            <person name="Libourel C."/>
            <person name="Otte J."/>
            <person name="Skaloud P."/>
            <person name="Haon M."/>
            <person name="Grisel S."/>
            <person name="Petersen M."/>
            <person name="Berrin J.G."/>
            <person name="Delaux P.M."/>
            <person name="Dal Grande F."/>
            <person name="Keller J."/>
        </authorList>
    </citation>
    <scope>NUCLEOTIDE SEQUENCE [LARGE SCALE GENOMIC DNA]</scope>
    <source>
        <strain evidence="3 4">SAG 2036</strain>
    </source>
</reference>
<keyword evidence="1" id="KW-0175">Coiled coil</keyword>
<dbReference type="EMBL" id="JALJOQ010000116">
    <property type="protein sequence ID" value="KAK9796334.1"/>
    <property type="molecule type" value="Genomic_DNA"/>
</dbReference>
<keyword evidence="4" id="KW-1185">Reference proteome</keyword>
<dbReference type="PANTHER" id="PTHR13887">
    <property type="entry name" value="GLUTATHIONE S-TRANSFERASE KAPPA"/>
    <property type="match status" value="1"/>
</dbReference>
<dbReference type="AlphaFoldDB" id="A0AAW1NVQ4"/>
<sequence length="194" mass="21835">MAPITVDIVSDNICPWCFVGKRRLEQAMKTFAGEQEFVVRWHPFQLNPAAPTVGVDKRMYYNEKFGEDKVKQLVPFMMETFSKVGINYTVEGLTGNTFDSHRLVAFAGHQGPAVQDKLVEAIFKLYFEKGKYLGDKAVLREAADQAGIENAEEVIENEEVAKEEVQKAIKSLGSNVTGVPHYIINGKYHLSDFK</sequence>
<name>A0AAW1NVQ4_9CHLO</name>
<dbReference type="PANTHER" id="PTHR13887:SF41">
    <property type="entry name" value="THIOREDOXIN SUPERFAMILY PROTEIN"/>
    <property type="match status" value="1"/>
</dbReference>
<evidence type="ECO:0000313" key="4">
    <source>
        <dbReference type="Proteomes" id="UP001465755"/>
    </source>
</evidence>
<evidence type="ECO:0000313" key="3">
    <source>
        <dbReference type="EMBL" id="KAK9796334.1"/>
    </source>
</evidence>
<evidence type="ECO:0000259" key="2">
    <source>
        <dbReference type="Pfam" id="PF01323"/>
    </source>
</evidence>
<dbReference type="Gene3D" id="3.40.30.10">
    <property type="entry name" value="Glutaredoxin"/>
    <property type="match status" value="1"/>
</dbReference>
<organism evidence="3 4">
    <name type="scientific">Symbiochloris irregularis</name>
    <dbReference type="NCBI Taxonomy" id="706552"/>
    <lineage>
        <taxon>Eukaryota</taxon>
        <taxon>Viridiplantae</taxon>
        <taxon>Chlorophyta</taxon>
        <taxon>core chlorophytes</taxon>
        <taxon>Trebouxiophyceae</taxon>
        <taxon>Trebouxiales</taxon>
        <taxon>Trebouxiaceae</taxon>
        <taxon>Symbiochloris</taxon>
    </lineage>
</organism>
<accession>A0AAW1NVQ4</accession>
<dbReference type="InterPro" id="IPR001853">
    <property type="entry name" value="DSBA-like_thioredoxin_dom"/>
</dbReference>
<gene>
    <name evidence="3" type="ORF">WJX73_007000</name>
</gene>
<dbReference type="Proteomes" id="UP001465755">
    <property type="component" value="Unassembled WGS sequence"/>
</dbReference>
<feature type="coiled-coil region" evidence="1">
    <location>
        <begin position="148"/>
        <end position="175"/>
    </location>
</feature>
<dbReference type="Pfam" id="PF01323">
    <property type="entry name" value="DSBA"/>
    <property type="match status" value="1"/>
</dbReference>
<dbReference type="GO" id="GO:0016491">
    <property type="term" value="F:oxidoreductase activity"/>
    <property type="evidence" value="ECO:0007669"/>
    <property type="project" value="InterPro"/>
</dbReference>
<evidence type="ECO:0000256" key="1">
    <source>
        <dbReference type="SAM" id="Coils"/>
    </source>
</evidence>
<feature type="domain" description="DSBA-like thioredoxin" evidence="2">
    <location>
        <begin position="5"/>
        <end position="187"/>
    </location>
</feature>
<dbReference type="SUPFAM" id="SSF52833">
    <property type="entry name" value="Thioredoxin-like"/>
    <property type="match status" value="1"/>
</dbReference>
<comment type="caution">
    <text evidence="3">The sequence shown here is derived from an EMBL/GenBank/DDBJ whole genome shotgun (WGS) entry which is preliminary data.</text>
</comment>
<dbReference type="CDD" id="cd03024">
    <property type="entry name" value="DsbA_FrnE"/>
    <property type="match status" value="1"/>
</dbReference>
<dbReference type="InterPro" id="IPR036249">
    <property type="entry name" value="Thioredoxin-like_sf"/>
</dbReference>